<dbReference type="EMBL" id="JACORU010000005">
    <property type="protein sequence ID" value="MBC5765825.1"/>
    <property type="molecule type" value="Genomic_DNA"/>
</dbReference>
<dbReference type="InterPro" id="IPR036866">
    <property type="entry name" value="RibonucZ/Hydroxyglut_hydro"/>
</dbReference>
<name>A0A923M8A3_9BURK</name>
<sequence>MKYVTVSRRQWISTAAAVCCAAAMPRATRAAALQVPTVDSLTVKVVTDSSYDTPRPQTNKWVRVERVPFVSRADYRRALHNEWGLSLGLESRIGTDRRTMMLDFGYTPAALMNNMEIVGVRPEQLQALIVSHGHFDHYGGLVALLQKYRDKLPADLKLYVGGEENFCIRKSQTAQPGHFSDFGALDRRELAALKVAVVPCEQPRVIEGHAFSTGIIQRRSFERVLPNTFVDFSMKDGLGCNMPAENAKAEGKLAPDNHLHEHGTVFNVKDRGLVVITSCGHAGVVNTVKQAMEVSGIDKLHAVMGGIHLFPAPDDYILKTIEELKAMSPDVVVPLHCSGPGFVNAMRNIFADRLVTSTTGTIISFGAA</sequence>
<evidence type="ECO:0000313" key="4">
    <source>
        <dbReference type="Proteomes" id="UP000596827"/>
    </source>
</evidence>
<comment type="caution">
    <text evidence="3">The sequence shown here is derived from an EMBL/GenBank/DDBJ whole genome shotgun (WGS) entry which is preliminary data.</text>
</comment>
<dbReference type="InterPro" id="IPR041712">
    <property type="entry name" value="DHPS-like_MBL-fold"/>
</dbReference>
<dbReference type="Proteomes" id="UP000596827">
    <property type="component" value="Unassembled WGS sequence"/>
</dbReference>
<feature type="signal peptide" evidence="1">
    <location>
        <begin position="1"/>
        <end position="30"/>
    </location>
</feature>
<dbReference type="InterPro" id="IPR001279">
    <property type="entry name" value="Metallo-B-lactamas"/>
</dbReference>
<feature type="domain" description="Metallo-beta-lactamase" evidence="2">
    <location>
        <begin position="93"/>
        <end position="151"/>
    </location>
</feature>
<evidence type="ECO:0000256" key="1">
    <source>
        <dbReference type="SAM" id="SignalP"/>
    </source>
</evidence>
<dbReference type="CDD" id="cd07713">
    <property type="entry name" value="DHPS-like_MBL-fold"/>
    <property type="match status" value="1"/>
</dbReference>
<dbReference type="InterPro" id="IPR052926">
    <property type="entry name" value="Metallo-beta-lactamase_dom"/>
</dbReference>
<evidence type="ECO:0000313" key="3">
    <source>
        <dbReference type="EMBL" id="MBC5765825.1"/>
    </source>
</evidence>
<gene>
    <name evidence="3" type="ORF">H8R02_15255</name>
</gene>
<dbReference type="Gene3D" id="3.60.15.10">
    <property type="entry name" value="Ribonuclease Z/Hydroxyacylglutathione hydrolase-like"/>
    <property type="match status" value="1"/>
</dbReference>
<dbReference type="Pfam" id="PF00753">
    <property type="entry name" value="Lactamase_B"/>
    <property type="match status" value="1"/>
</dbReference>
<reference evidence="3" key="1">
    <citation type="submission" date="2020-08" db="EMBL/GenBank/DDBJ databases">
        <title>Ramlibacter sp. GTP1 16S ribosomal RNA gene genome sequencing and assembly.</title>
        <authorList>
            <person name="Kang M."/>
        </authorList>
    </citation>
    <scope>NUCLEOTIDE SEQUENCE</scope>
    <source>
        <strain evidence="3">GTP1</strain>
    </source>
</reference>
<dbReference type="SUPFAM" id="SSF56281">
    <property type="entry name" value="Metallo-hydrolase/oxidoreductase"/>
    <property type="match status" value="1"/>
</dbReference>
<protein>
    <submittedName>
        <fullName evidence="3">MBL fold metallo-hydrolase</fullName>
    </submittedName>
</protein>
<dbReference type="PROSITE" id="PS51318">
    <property type="entry name" value="TAT"/>
    <property type="match status" value="1"/>
</dbReference>
<dbReference type="PANTHER" id="PTHR13754:SF13">
    <property type="entry name" value="METALLO-BETA-LACTAMASE SUPERFAMILY PROTEIN (AFU_ORTHOLOGUE AFUA_3G07630)"/>
    <property type="match status" value="1"/>
</dbReference>
<dbReference type="RefSeq" id="WP_187082296.1">
    <property type="nucleotide sequence ID" value="NZ_JACORU010000005.1"/>
</dbReference>
<accession>A0A923M8A3</accession>
<proteinExistence type="predicted"/>
<feature type="chain" id="PRO_5037541021" evidence="1">
    <location>
        <begin position="31"/>
        <end position="368"/>
    </location>
</feature>
<dbReference type="PANTHER" id="PTHR13754">
    <property type="entry name" value="METALLO-BETA-LACTAMASE SUPERFAMILY PROTEIN"/>
    <property type="match status" value="1"/>
</dbReference>
<keyword evidence="1" id="KW-0732">Signal</keyword>
<dbReference type="InterPro" id="IPR006311">
    <property type="entry name" value="TAT_signal"/>
</dbReference>
<dbReference type="AlphaFoldDB" id="A0A923M8A3"/>
<evidence type="ECO:0000259" key="2">
    <source>
        <dbReference type="Pfam" id="PF00753"/>
    </source>
</evidence>
<dbReference type="GO" id="GO:0016740">
    <property type="term" value="F:transferase activity"/>
    <property type="evidence" value="ECO:0007669"/>
    <property type="project" value="TreeGrafter"/>
</dbReference>
<keyword evidence="4" id="KW-1185">Reference proteome</keyword>
<organism evidence="3 4">
    <name type="scientific">Ramlibacter albus</name>
    <dbReference type="NCBI Taxonomy" id="2079448"/>
    <lineage>
        <taxon>Bacteria</taxon>
        <taxon>Pseudomonadati</taxon>
        <taxon>Pseudomonadota</taxon>
        <taxon>Betaproteobacteria</taxon>
        <taxon>Burkholderiales</taxon>
        <taxon>Comamonadaceae</taxon>
        <taxon>Ramlibacter</taxon>
    </lineage>
</organism>